<dbReference type="CDD" id="cd02440">
    <property type="entry name" value="AdoMet_MTases"/>
    <property type="match status" value="1"/>
</dbReference>
<evidence type="ECO:0000313" key="3">
    <source>
        <dbReference type="Proteomes" id="UP000316560"/>
    </source>
</evidence>
<comment type="caution">
    <text evidence="2">The sequence shown here is derived from an EMBL/GenBank/DDBJ whole genome shotgun (WGS) entry which is preliminary data.</text>
</comment>
<proteinExistence type="predicted"/>
<keyword evidence="2" id="KW-0489">Methyltransferase</keyword>
<evidence type="ECO:0000259" key="1">
    <source>
        <dbReference type="Pfam" id="PF13847"/>
    </source>
</evidence>
<dbReference type="Proteomes" id="UP000316560">
    <property type="component" value="Unassembled WGS sequence"/>
</dbReference>
<evidence type="ECO:0000313" key="2">
    <source>
        <dbReference type="EMBL" id="TQO20104.1"/>
    </source>
</evidence>
<dbReference type="SUPFAM" id="SSF53335">
    <property type="entry name" value="S-adenosyl-L-methionine-dependent methyltransferases"/>
    <property type="match status" value="1"/>
</dbReference>
<dbReference type="Pfam" id="PF13847">
    <property type="entry name" value="Methyltransf_31"/>
    <property type="match status" value="1"/>
</dbReference>
<dbReference type="GO" id="GO:0008168">
    <property type="term" value="F:methyltransferase activity"/>
    <property type="evidence" value="ECO:0007669"/>
    <property type="project" value="UniProtKB-KW"/>
</dbReference>
<dbReference type="OrthoDB" id="7032234at2"/>
<keyword evidence="3" id="KW-1185">Reference proteome</keyword>
<reference evidence="2 3" key="1">
    <citation type="submission" date="2019-06" db="EMBL/GenBank/DDBJ databases">
        <title>Sequencing the genomes of 1000 actinobacteria strains.</title>
        <authorList>
            <person name="Klenk H.-P."/>
        </authorList>
    </citation>
    <scope>NUCLEOTIDE SEQUENCE [LARGE SCALE GENOMIC DNA]</scope>
    <source>
        <strain evidence="2 3">DSM 21947</strain>
    </source>
</reference>
<dbReference type="InterPro" id="IPR025714">
    <property type="entry name" value="Methyltranfer_dom"/>
</dbReference>
<gene>
    <name evidence="2" type="ORF">FB472_1716</name>
</gene>
<dbReference type="PANTHER" id="PTHR43861">
    <property type="entry name" value="TRANS-ACONITATE 2-METHYLTRANSFERASE-RELATED"/>
    <property type="match status" value="1"/>
</dbReference>
<dbReference type="RefSeq" id="WP_141990493.1">
    <property type="nucleotide sequence ID" value="NZ_VFRA01000001.1"/>
</dbReference>
<sequence>MAWKKYRFGTQFYDALSGECIVYRAGRVAGIELMGLQAGDTVVDLGCGTGLSFELLVAAVGPTGQVIGVDASPQMLQVAAKRAVRNGWSNVRVLQADATHISAADLAVDGIPTPIDAVFSAYALSVMGSHPAVLERATTLLKPGGRVGIVDMQRPVGAAKSFTPLARLACRMGGADIEAHPWKWLTARAENVMQTSRRGGHIQAVTGILK</sequence>
<dbReference type="InterPro" id="IPR029063">
    <property type="entry name" value="SAM-dependent_MTases_sf"/>
</dbReference>
<feature type="domain" description="Methyltransferase" evidence="1">
    <location>
        <begin position="38"/>
        <end position="158"/>
    </location>
</feature>
<dbReference type="AlphaFoldDB" id="A0A8H2K7H3"/>
<organism evidence="2 3">
    <name type="scientific">Rhodoglobus vestalii</name>
    <dbReference type="NCBI Taxonomy" id="193384"/>
    <lineage>
        <taxon>Bacteria</taxon>
        <taxon>Bacillati</taxon>
        <taxon>Actinomycetota</taxon>
        <taxon>Actinomycetes</taxon>
        <taxon>Micrococcales</taxon>
        <taxon>Microbacteriaceae</taxon>
        <taxon>Rhodoglobus</taxon>
    </lineage>
</organism>
<accession>A0A8H2K7H3</accession>
<dbReference type="PANTHER" id="PTHR43861:SF1">
    <property type="entry name" value="TRANS-ACONITATE 2-METHYLTRANSFERASE"/>
    <property type="match status" value="1"/>
</dbReference>
<dbReference type="GO" id="GO:0032259">
    <property type="term" value="P:methylation"/>
    <property type="evidence" value="ECO:0007669"/>
    <property type="project" value="UniProtKB-KW"/>
</dbReference>
<name>A0A8H2K7H3_9MICO</name>
<keyword evidence="2" id="KW-0808">Transferase</keyword>
<protein>
    <submittedName>
        <fullName evidence="2">Demethylmenaquinone methyltransferase/2-methoxy-6-polyprenyl-1,4-benzoquinol methylase</fullName>
    </submittedName>
</protein>
<dbReference type="Gene3D" id="3.40.50.150">
    <property type="entry name" value="Vaccinia Virus protein VP39"/>
    <property type="match status" value="1"/>
</dbReference>
<dbReference type="EMBL" id="VFRA01000001">
    <property type="protein sequence ID" value="TQO20104.1"/>
    <property type="molecule type" value="Genomic_DNA"/>
</dbReference>